<dbReference type="InterPro" id="IPR005801">
    <property type="entry name" value="ADC_synthase"/>
</dbReference>
<name>A0A2U0SCI1_9SPHN</name>
<dbReference type="SUPFAM" id="SSF56322">
    <property type="entry name" value="ADC synthase"/>
    <property type="match status" value="1"/>
</dbReference>
<keyword evidence="3" id="KW-0456">Lyase</keyword>
<dbReference type="EC" id="4.1.3.27" evidence="3"/>
<evidence type="ECO:0000313" key="4">
    <source>
        <dbReference type="Proteomes" id="UP000245890"/>
    </source>
</evidence>
<dbReference type="PANTHER" id="PTHR11236:SF9">
    <property type="entry name" value="ANTHRANILATE SYNTHASE COMPONENT 1"/>
    <property type="match status" value="1"/>
</dbReference>
<accession>A0A2U0SCI1</accession>
<evidence type="ECO:0000259" key="1">
    <source>
        <dbReference type="Pfam" id="PF00425"/>
    </source>
</evidence>
<dbReference type="InterPro" id="IPR019999">
    <property type="entry name" value="Anth_synth_I-like"/>
</dbReference>
<proteinExistence type="predicted"/>
<sequence length="495" mass="52648">MIQGIEAARTALAAGRPALVWRQQLADTETPVAAALKLIEPGRGDFLLESVEGGSVRGRHSLIGLAPDLVFRSTGTDAEINRQWLTDRLAFETAGDAPLAALRALVADCRMDVPDALPRALACLVGYFSYETIGLVEALPRPAQSPIDVPDMIFVRPTVLLVFDRLADSLFIVAPVWPGADPEAAAERIDAVAARLATAALPAPVRADPIAIKPTPVLPAGRYGEMVTAAKEYIAAGDIFQVVLAQRFTTPFSLPPFELYRALRRINPSPFLYHLDLPGFSLTGSSPEILVRARDGEITIRPIAGTRPRGHTAAEDEANRTALLADPKERAEHLMLLDLGRNDVGRAAAPGSVRVTDSYTVEFYSHVMHIVSNVVGRLRDDADAIDALFAGFPAGTVSGAPKVRACQIIAELEAETRGPYAGGVGYFSPDGSMDSCIVLRTALVKDGVMHVQAGAGIVADSDPAYEQRECEAKSGALFAAAREAIARASDAGFGQ</sequence>
<feature type="domain" description="Chorismate-utilising enzyme C-terminal" evidence="1">
    <location>
        <begin position="222"/>
        <end position="473"/>
    </location>
</feature>
<dbReference type="AlphaFoldDB" id="A0A2U0SCI1"/>
<evidence type="ECO:0000313" key="3">
    <source>
        <dbReference type="EMBL" id="PVX29083.1"/>
    </source>
</evidence>
<reference evidence="3 4" key="1">
    <citation type="submission" date="2018-05" db="EMBL/GenBank/DDBJ databases">
        <title>Description of Sphingomonas pokkalii sp nov, isolated from the rhizosphere of saline tolerant pokkali rice and its draft genome analysis.</title>
        <authorList>
            <person name="Menon R."/>
            <person name="Kumari S."/>
            <person name="Rameshkumar N."/>
        </authorList>
    </citation>
    <scope>NUCLEOTIDE SEQUENCE [LARGE SCALE GENOMIC DNA]</scope>
    <source>
        <strain evidence="3 4">L3B27</strain>
    </source>
</reference>
<dbReference type="PANTHER" id="PTHR11236">
    <property type="entry name" value="AMINOBENZOATE/ANTHRANILATE SYNTHASE"/>
    <property type="match status" value="1"/>
</dbReference>
<dbReference type="GO" id="GO:0004049">
    <property type="term" value="F:anthranilate synthase activity"/>
    <property type="evidence" value="ECO:0007669"/>
    <property type="project" value="UniProtKB-EC"/>
</dbReference>
<keyword evidence="4" id="KW-1185">Reference proteome</keyword>
<dbReference type="InterPro" id="IPR006805">
    <property type="entry name" value="Anth_synth_I_N"/>
</dbReference>
<protein>
    <submittedName>
        <fullName evidence="3">Anthranilate synthase component I</fullName>
        <ecNumber evidence="3">4.1.3.27</ecNumber>
    </submittedName>
</protein>
<dbReference type="OrthoDB" id="9803598at2"/>
<dbReference type="PRINTS" id="PR00095">
    <property type="entry name" value="ANTSNTHASEI"/>
</dbReference>
<dbReference type="Proteomes" id="UP000245890">
    <property type="component" value="Unassembled WGS sequence"/>
</dbReference>
<dbReference type="GO" id="GO:0000162">
    <property type="term" value="P:L-tryptophan biosynthetic process"/>
    <property type="evidence" value="ECO:0007669"/>
    <property type="project" value="TreeGrafter"/>
</dbReference>
<dbReference type="InterPro" id="IPR015890">
    <property type="entry name" value="Chorismate_C"/>
</dbReference>
<dbReference type="EMBL" id="QENQ01000001">
    <property type="protein sequence ID" value="PVX29083.1"/>
    <property type="molecule type" value="Genomic_DNA"/>
</dbReference>
<dbReference type="Pfam" id="PF04715">
    <property type="entry name" value="Anth_synt_I_N"/>
    <property type="match status" value="1"/>
</dbReference>
<dbReference type="Pfam" id="PF00425">
    <property type="entry name" value="Chorismate_bind"/>
    <property type="match status" value="1"/>
</dbReference>
<dbReference type="Gene3D" id="3.60.120.10">
    <property type="entry name" value="Anthranilate synthase"/>
    <property type="match status" value="1"/>
</dbReference>
<evidence type="ECO:0000259" key="2">
    <source>
        <dbReference type="Pfam" id="PF04715"/>
    </source>
</evidence>
<comment type="caution">
    <text evidence="3">The sequence shown here is derived from an EMBL/GenBank/DDBJ whole genome shotgun (WGS) entry which is preliminary data.</text>
</comment>
<gene>
    <name evidence="3" type="ORF">DD559_06835</name>
</gene>
<organism evidence="3 4">
    <name type="scientific">Sphingomonas pokkalii</name>
    <dbReference type="NCBI Taxonomy" id="2175090"/>
    <lineage>
        <taxon>Bacteria</taxon>
        <taxon>Pseudomonadati</taxon>
        <taxon>Pseudomonadota</taxon>
        <taxon>Alphaproteobacteria</taxon>
        <taxon>Sphingomonadales</taxon>
        <taxon>Sphingomonadaceae</taxon>
        <taxon>Sphingomonas</taxon>
    </lineage>
</organism>
<feature type="domain" description="Anthranilate synthase component I N-terminal" evidence="2">
    <location>
        <begin position="27"/>
        <end position="172"/>
    </location>
</feature>
<dbReference type="RefSeq" id="WP_116468526.1">
    <property type="nucleotide sequence ID" value="NZ_QENQ01000001.1"/>
</dbReference>